<feature type="domain" description="Ketoreductase" evidence="5">
    <location>
        <begin position="31"/>
        <end position="212"/>
    </location>
</feature>
<dbReference type="PANTHER" id="PTHR44196">
    <property type="entry name" value="DEHYDROGENASE/REDUCTASE SDR FAMILY MEMBER 7B"/>
    <property type="match status" value="1"/>
</dbReference>
<gene>
    <name evidence="6" type="ORF">ACFP90_10470</name>
</gene>
<dbReference type="EMBL" id="JBHSWB010000001">
    <property type="protein sequence ID" value="MFC6660727.1"/>
    <property type="molecule type" value="Genomic_DNA"/>
</dbReference>
<dbReference type="PRINTS" id="PR00081">
    <property type="entry name" value="GDHRDH"/>
</dbReference>
<protein>
    <submittedName>
        <fullName evidence="6">SDR family NAD(P)-dependent oxidoreductase</fullName>
        <ecNumber evidence="6">1.-.-.-</ecNumber>
    </submittedName>
</protein>
<dbReference type="GO" id="GO:0016491">
    <property type="term" value="F:oxidoreductase activity"/>
    <property type="evidence" value="ECO:0007669"/>
    <property type="project" value="UniProtKB-KW"/>
</dbReference>
<keyword evidence="7" id="KW-1185">Reference proteome</keyword>
<dbReference type="RefSeq" id="WP_224605228.1">
    <property type="nucleotide sequence ID" value="NZ_JAIQXV010000002.1"/>
</dbReference>
<sequence length="338" mass="35164">MRIPKRLLVLGAAGALAARRALKAPYDLSGKAVLITGGSRGLGLALAQEFLNRGARVTLMARTEADLKRAQARLNAGDRVSTVTGNVAVPEDAARAVQATVQAHGRLDVLVNNAGIIQLGPVANATEEDFRTAMEVNAFGPLRLIRAALPHLRGGGRVLIVSSLGGKVAIPHLTPYVMSKFASAGLGQALRAELAPEGVSVTTVLPGLMRTGSPMHAPVKGQYTKEYALFANLAASPLLSLDAHEAARRIVNALVRGDVEAMIGGPALLLRTAQALAPQLTADLLRLGHRALPGPGSSDGMVEGRAVESALTRANPIKRGAEEEFNQRGSHGAGTDLN</sequence>
<keyword evidence="2 6" id="KW-0560">Oxidoreductase</keyword>
<dbReference type="InterPro" id="IPR036291">
    <property type="entry name" value="NAD(P)-bd_dom_sf"/>
</dbReference>
<evidence type="ECO:0000313" key="6">
    <source>
        <dbReference type="EMBL" id="MFC6660727.1"/>
    </source>
</evidence>
<reference evidence="7" key="1">
    <citation type="journal article" date="2019" name="Int. J. Syst. Evol. Microbiol.">
        <title>The Global Catalogue of Microorganisms (GCM) 10K type strain sequencing project: providing services to taxonomists for standard genome sequencing and annotation.</title>
        <authorList>
            <consortium name="The Broad Institute Genomics Platform"/>
            <consortium name="The Broad Institute Genome Sequencing Center for Infectious Disease"/>
            <person name="Wu L."/>
            <person name="Ma J."/>
        </authorList>
    </citation>
    <scope>NUCLEOTIDE SEQUENCE [LARGE SCALE GENOMIC DNA]</scope>
    <source>
        <strain evidence="7">CCUG 63830</strain>
    </source>
</reference>
<dbReference type="InterPro" id="IPR020904">
    <property type="entry name" value="Sc_DH/Rdtase_CS"/>
</dbReference>
<dbReference type="SUPFAM" id="SSF51735">
    <property type="entry name" value="NAD(P)-binding Rossmann-fold domains"/>
    <property type="match status" value="1"/>
</dbReference>
<dbReference type="PRINTS" id="PR00080">
    <property type="entry name" value="SDRFAMILY"/>
</dbReference>
<accession>A0ABW1ZMM1</accession>
<dbReference type="Proteomes" id="UP001596317">
    <property type="component" value="Unassembled WGS sequence"/>
</dbReference>
<name>A0ABW1ZMM1_9DEIO</name>
<evidence type="ECO:0000256" key="1">
    <source>
        <dbReference type="ARBA" id="ARBA00006484"/>
    </source>
</evidence>
<dbReference type="Pfam" id="PF00106">
    <property type="entry name" value="adh_short"/>
    <property type="match status" value="1"/>
</dbReference>
<evidence type="ECO:0000256" key="4">
    <source>
        <dbReference type="SAM" id="MobiDB-lite"/>
    </source>
</evidence>
<dbReference type="PANTHER" id="PTHR44196:SF1">
    <property type="entry name" value="DEHYDROGENASE_REDUCTASE SDR FAMILY MEMBER 7B"/>
    <property type="match status" value="1"/>
</dbReference>
<organism evidence="6 7">
    <name type="scientific">Deinococcus multiflagellatus</name>
    <dbReference type="NCBI Taxonomy" id="1656887"/>
    <lineage>
        <taxon>Bacteria</taxon>
        <taxon>Thermotogati</taxon>
        <taxon>Deinococcota</taxon>
        <taxon>Deinococci</taxon>
        <taxon>Deinococcales</taxon>
        <taxon>Deinococcaceae</taxon>
        <taxon>Deinococcus</taxon>
    </lineage>
</organism>
<evidence type="ECO:0000256" key="3">
    <source>
        <dbReference type="RuleBase" id="RU000363"/>
    </source>
</evidence>
<comment type="caution">
    <text evidence="6">The sequence shown here is derived from an EMBL/GenBank/DDBJ whole genome shotgun (WGS) entry which is preliminary data.</text>
</comment>
<dbReference type="EC" id="1.-.-.-" evidence="6"/>
<proteinExistence type="inferred from homology"/>
<dbReference type="InterPro" id="IPR057326">
    <property type="entry name" value="KR_dom"/>
</dbReference>
<feature type="region of interest" description="Disordered" evidence="4">
    <location>
        <begin position="317"/>
        <end position="338"/>
    </location>
</feature>
<evidence type="ECO:0000256" key="2">
    <source>
        <dbReference type="ARBA" id="ARBA00023002"/>
    </source>
</evidence>
<dbReference type="SMART" id="SM00822">
    <property type="entry name" value="PKS_KR"/>
    <property type="match status" value="1"/>
</dbReference>
<dbReference type="Gene3D" id="3.40.50.720">
    <property type="entry name" value="NAD(P)-binding Rossmann-like Domain"/>
    <property type="match status" value="1"/>
</dbReference>
<dbReference type="InterPro" id="IPR002347">
    <property type="entry name" value="SDR_fam"/>
</dbReference>
<evidence type="ECO:0000313" key="7">
    <source>
        <dbReference type="Proteomes" id="UP001596317"/>
    </source>
</evidence>
<dbReference type="PROSITE" id="PS00061">
    <property type="entry name" value="ADH_SHORT"/>
    <property type="match status" value="1"/>
</dbReference>
<comment type="similarity">
    <text evidence="1 3">Belongs to the short-chain dehydrogenases/reductases (SDR) family.</text>
</comment>
<evidence type="ECO:0000259" key="5">
    <source>
        <dbReference type="SMART" id="SM00822"/>
    </source>
</evidence>